<dbReference type="AlphaFoldDB" id="A0A9W9ZFZ8"/>
<reference evidence="3" key="1">
    <citation type="submission" date="2023-01" db="EMBL/GenBank/DDBJ databases">
        <title>Genome assembly of the deep-sea coral Lophelia pertusa.</title>
        <authorList>
            <person name="Herrera S."/>
            <person name="Cordes E."/>
        </authorList>
    </citation>
    <scope>NUCLEOTIDE SEQUENCE</scope>
    <source>
        <strain evidence="3">USNM1676648</strain>
        <tissue evidence="3">Polyp</tissue>
    </source>
</reference>
<evidence type="ECO:0000256" key="1">
    <source>
        <dbReference type="SAM" id="MobiDB-lite"/>
    </source>
</evidence>
<organism evidence="3 4">
    <name type="scientific">Desmophyllum pertusum</name>
    <dbReference type="NCBI Taxonomy" id="174260"/>
    <lineage>
        <taxon>Eukaryota</taxon>
        <taxon>Metazoa</taxon>
        <taxon>Cnidaria</taxon>
        <taxon>Anthozoa</taxon>
        <taxon>Hexacorallia</taxon>
        <taxon>Scleractinia</taxon>
        <taxon>Caryophylliina</taxon>
        <taxon>Caryophylliidae</taxon>
        <taxon>Desmophyllum</taxon>
    </lineage>
</organism>
<keyword evidence="2" id="KW-1133">Transmembrane helix</keyword>
<keyword evidence="2" id="KW-0812">Transmembrane</keyword>
<keyword evidence="2" id="KW-0472">Membrane</keyword>
<feature type="compositionally biased region" description="Polar residues" evidence="1">
    <location>
        <begin position="527"/>
        <end position="546"/>
    </location>
</feature>
<feature type="compositionally biased region" description="Low complexity" evidence="1">
    <location>
        <begin position="109"/>
        <end position="123"/>
    </location>
</feature>
<gene>
    <name evidence="3" type="ORF">OS493_004581</name>
</gene>
<proteinExistence type="predicted"/>
<accession>A0A9W9ZFZ8</accession>
<feature type="compositionally biased region" description="Basic and acidic residues" evidence="1">
    <location>
        <begin position="506"/>
        <end position="522"/>
    </location>
</feature>
<protein>
    <submittedName>
        <fullName evidence="3">Uncharacterized protein</fullName>
    </submittedName>
</protein>
<feature type="transmembrane region" description="Helical" evidence="2">
    <location>
        <begin position="479"/>
        <end position="500"/>
    </location>
</feature>
<feature type="region of interest" description="Disordered" evidence="1">
    <location>
        <begin position="506"/>
        <end position="546"/>
    </location>
</feature>
<dbReference type="Proteomes" id="UP001163046">
    <property type="component" value="Unassembled WGS sequence"/>
</dbReference>
<name>A0A9W9ZFZ8_9CNID</name>
<dbReference type="OrthoDB" id="6008986at2759"/>
<feature type="non-terminal residue" evidence="3">
    <location>
        <position position="546"/>
    </location>
</feature>
<feature type="compositionally biased region" description="Polar residues" evidence="1">
    <location>
        <begin position="124"/>
        <end position="136"/>
    </location>
</feature>
<dbReference type="EMBL" id="MU826351">
    <property type="protein sequence ID" value="KAJ7380987.1"/>
    <property type="molecule type" value="Genomic_DNA"/>
</dbReference>
<feature type="region of interest" description="Disordered" evidence="1">
    <location>
        <begin position="109"/>
        <end position="136"/>
    </location>
</feature>
<evidence type="ECO:0000313" key="4">
    <source>
        <dbReference type="Proteomes" id="UP001163046"/>
    </source>
</evidence>
<sequence length="546" mass="57099">ASSSIGDAASSMCTCPCGSSTMGSQSYLSSFVSSSNASITSNVPPASWSSSSFVSSSNASTTSNVPPAALSSSSFVSSSNASITSNVPASLSSWICYCPCSTATSTSVPASQSATPSPSQSMSLTSGESATIGATVSSQSDNISASVLQSESHSVPLSSGDVSLTTSSLESASPSVSQKISASMTVLDFTPSVNDSLADSPSLSISTSASAVSVSVSGSTSQSEPTSQSATSRLSSSEPASLSPIVSQSDYVSASGSQSQMPALSTSTSVSAITPSASENSSLSSRVSSSISQNISSSKTIMTPVQSTVGLEKNETCKPPLPIPRDPSEKEKEEAVQFSITRKNGFEWDFEKDKSFKEKMASVTTDYCDDNRTRCALKDSGRKRRFPLSELYTADQVHLLPGYPSNSSSSLQVAFYVQQPLGVFIGNFSVLPRNTLAVIIISHTSELETAIGANISDVETLFETATAVPVEPSSDDWKWIVIGVGVGVVVIILILVFVFWRPKKRDDPRVKPAWDDSPHEQEGIAMTSYNRDQAWSMESPSDSKQN</sequence>
<evidence type="ECO:0000256" key="2">
    <source>
        <dbReference type="SAM" id="Phobius"/>
    </source>
</evidence>
<keyword evidence="4" id="KW-1185">Reference proteome</keyword>
<feature type="region of interest" description="Disordered" evidence="1">
    <location>
        <begin position="216"/>
        <end position="242"/>
    </location>
</feature>
<comment type="caution">
    <text evidence="3">The sequence shown here is derived from an EMBL/GenBank/DDBJ whole genome shotgun (WGS) entry which is preliminary data.</text>
</comment>
<evidence type="ECO:0000313" key="3">
    <source>
        <dbReference type="EMBL" id="KAJ7380987.1"/>
    </source>
</evidence>